<reference evidence="1" key="1">
    <citation type="submission" date="2020-06" db="EMBL/GenBank/DDBJ databases">
        <title>WGS assembly of Ceratodon purpureus strain R40.</title>
        <authorList>
            <person name="Carey S.B."/>
            <person name="Jenkins J."/>
            <person name="Shu S."/>
            <person name="Lovell J.T."/>
            <person name="Sreedasyam A."/>
            <person name="Maumus F."/>
            <person name="Tiley G.P."/>
            <person name="Fernandez-Pozo N."/>
            <person name="Barry K."/>
            <person name="Chen C."/>
            <person name="Wang M."/>
            <person name="Lipzen A."/>
            <person name="Daum C."/>
            <person name="Saski C.A."/>
            <person name="Payton A.C."/>
            <person name="Mcbreen J.C."/>
            <person name="Conrad R.E."/>
            <person name="Kollar L.M."/>
            <person name="Olsson S."/>
            <person name="Huttunen S."/>
            <person name="Landis J.B."/>
            <person name="Wickett N.J."/>
            <person name="Johnson M.G."/>
            <person name="Rensing S.A."/>
            <person name="Grimwood J."/>
            <person name="Schmutz J."/>
            <person name="Mcdaniel S.F."/>
        </authorList>
    </citation>
    <scope>NUCLEOTIDE SEQUENCE</scope>
    <source>
        <strain evidence="1">R40</strain>
    </source>
</reference>
<comment type="caution">
    <text evidence="1">The sequence shown here is derived from an EMBL/GenBank/DDBJ whole genome shotgun (WGS) entry which is preliminary data.</text>
</comment>
<evidence type="ECO:0000313" key="1">
    <source>
        <dbReference type="EMBL" id="KAG0582692.1"/>
    </source>
</evidence>
<name>A0A8T0IH86_CERPU</name>
<proteinExistence type="predicted"/>
<dbReference type="PANTHER" id="PTHR36041">
    <property type="entry name" value="SUCCINATE DEHYDROGENASE SUBUNIT 7A, MITOCHONDRIAL-RELATED"/>
    <property type="match status" value="1"/>
</dbReference>
<dbReference type="Proteomes" id="UP000822688">
    <property type="component" value="Chromosome 3"/>
</dbReference>
<evidence type="ECO:0000313" key="2">
    <source>
        <dbReference type="Proteomes" id="UP000822688"/>
    </source>
</evidence>
<gene>
    <name evidence="1" type="ORF">KC19_3G077600</name>
</gene>
<dbReference type="InterPro" id="IPR034573">
    <property type="entry name" value="SDH7"/>
</dbReference>
<protein>
    <submittedName>
        <fullName evidence="1">Uncharacterized protein</fullName>
    </submittedName>
</protein>
<dbReference type="PANTHER" id="PTHR36041:SF2">
    <property type="entry name" value="SUCCINATE DEHYDROGENASE SUBUNIT 7A, MITOCHONDRIAL-RELATED"/>
    <property type="match status" value="1"/>
</dbReference>
<dbReference type="EMBL" id="CM026423">
    <property type="protein sequence ID" value="KAG0582692.1"/>
    <property type="molecule type" value="Genomic_DNA"/>
</dbReference>
<dbReference type="OrthoDB" id="684848at2759"/>
<accession>A0A8T0IH86</accession>
<keyword evidence="2" id="KW-1185">Reference proteome</keyword>
<dbReference type="AlphaFoldDB" id="A0A8T0IH86"/>
<dbReference type="GO" id="GO:0045273">
    <property type="term" value="C:respiratory chain complex II (succinate dehydrogenase)"/>
    <property type="evidence" value="ECO:0007669"/>
    <property type="project" value="InterPro"/>
</dbReference>
<sequence length="96" mass="10500">MQALRTSIARRLVAPQTRAMATRSGAREEMLLEKDPALSKYHSVKDTVSAIKRFGDVLVITVAAGIVYEISWKVQERNAARAEEAKNTAIAGQSAE</sequence>
<organism evidence="1 2">
    <name type="scientific">Ceratodon purpureus</name>
    <name type="common">Fire moss</name>
    <name type="synonym">Dicranum purpureum</name>
    <dbReference type="NCBI Taxonomy" id="3225"/>
    <lineage>
        <taxon>Eukaryota</taxon>
        <taxon>Viridiplantae</taxon>
        <taxon>Streptophyta</taxon>
        <taxon>Embryophyta</taxon>
        <taxon>Bryophyta</taxon>
        <taxon>Bryophytina</taxon>
        <taxon>Bryopsida</taxon>
        <taxon>Dicranidae</taxon>
        <taxon>Pseudoditrichales</taxon>
        <taxon>Ditrichaceae</taxon>
        <taxon>Ceratodon</taxon>
    </lineage>
</organism>